<accession>A0A9W9E0G9</accession>
<dbReference type="Gene3D" id="3.80.10.10">
    <property type="entry name" value="Ribonuclease Inhibitor"/>
    <property type="match status" value="1"/>
</dbReference>
<organism evidence="1 2">
    <name type="scientific">Lentinula lateritia</name>
    <dbReference type="NCBI Taxonomy" id="40482"/>
    <lineage>
        <taxon>Eukaryota</taxon>
        <taxon>Fungi</taxon>
        <taxon>Dikarya</taxon>
        <taxon>Basidiomycota</taxon>
        <taxon>Agaricomycotina</taxon>
        <taxon>Agaricomycetes</taxon>
        <taxon>Agaricomycetidae</taxon>
        <taxon>Agaricales</taxon>
        <taxon>Marasmiineae</taxon>
        <taxon>Omphalotaceae</taxon>
        <taxon>Lentinula</taxon>
    </lineage>
</organism>
<sequence length="832" mass="93785">MQSSYLWPAYAFPTENEDVSRVKNEIIAETACGRLKSVATGFLLSTSCTTPMIVTIPLDLGLKLFRSIDDLYTASYIFRLATTGLFVSDHQRVHINRFPIDSDSYLANPFTFSFCGQHEGMESNNFVENYTVRSAKITTVWSGNILIVKHARPIQNDLGNCLVDVEGDDLLITKQFNIGYINYPPPERRLIQFPYLRSTRRKSIALPVFGHRDLREIVFRYCSFVYLSRLSTVCTELHRYVSMFFGSRVRTVLSFAFDHPLHKPFMKFLDRYQSFIVGSGAYQILDPHVNFRLNNLNIVAVCGSHSQWVNAFLQLGCVVHDVKPRMREELHRFVDSHICFLTPKGLPITLTVAKGDSISPLFLCGYTTAEAVAVGSHFAYSFYPDLLEQGFNIPLNEVLPFSEEQIRGLNLRSYFSVDNATWSKACGCSCPVLPRRTRSGVGIMSLCWRGLQDPRGDCYEPNWAANTFLYRTVSDASLPTLIMDNTCLSLQLPVHHVRDLCASGVKTSLTLFADCLKALQKHRGTKHLRSQRLDYPSVELALLFPDGTPPILTQLELLSICCSVYQWSISYTTVCTLLCPTLKHLNLNFSDVFFPPSYAQLAECFWTMPVAVPALTSLQIGLPTCYTPAELPVLQQLFHDISFTFPQLLEFDLTCDENSIAFASFLLRHPNITTLGIAIGRSENMQDQYHSATTSYKVIPLDLSTVLRSIPTLENLFVETNIGLTLGHLRVIISERPNLKRFSCKIKSGDPDDEFLIVATAYDIVLNNLPHLREFGVKFANCDNDQFRLQQKQAIRSALRVHISSPSLPLTIKVYAAASILPAVTYRGNCLC</sequence>
<protein>
    <submittedName>
        <fullName evidence="1">Uncharacterized protein</fullName>
    </submittedName>
</protein>
<dbReference type="InterPro" id="IPR032675">
    <property type="entry name" value="LRR_dom_sf"/>
</dbReference>
<gene>
    <name evidence="1" type="ORF">C8J55DRAFT_554925</name>
</gene>
<dbReference type="Proteomes" id="UP001150238">
    <property type="component" value="Unassembled WGS sequence"/>
</dbReference>
<proteinExistence type="predicted"/>
<reference evidence="1" key="1">
    <citation type="submission" date="2022-08" db="EMBL/GenBank/DDBJ databases">
        <authorList>
            <consortium name="DOE Joint Genome Institute"/>
            <person name="Min B."/>
            <person name="Riley R."/>
            <person name="Sierra-Patev S."/>
            <person name="Naranjo-Ortiz M."/>
            <person name="Looney B."/>
            <person name="Konkel Z."/>
            <person name="Slot J.C."/>
            <person name="Sakamoto Y."/>
            <person name="Steenwyk J.L."/>
            <person name="Rokas A."/>
            <person name="Carro J."/>
            <person name="Camarero S."/>
            <person name="Ferreira P."/>
            <person name="Molpeceres G."/>
            <person name="Ruiz-Duenas F.J."/>
            <person name="Serrano A."/>
            <person name="Henrissat B."/>
            <person name="Drula E."/>
            <person name="Hughes K.W."/>
            <person name="Mata J.L."/>
            <person name="Ishikawa N.K."/>
            <person name="Vargas-Isla R."/>
            <person name="Ushijima S."/>
            <person name="Smith C.A."/>
            <person name="Ahrendt S."/>
            <person name="Andreopoulos W."/>
            <person name="He G."/>
            <person name="Labutti K."/>
            <person name="Lipzen A."/>
            <person name="Ng V."/>
            <person name="Sandor L."/>
            <person name="Barry K."/>
            <person name="Martinez A.T."/>
            <person name="Xiao Y."/>
            <person name="Gibbons J.G."/>
            <person name="Terashima K."/>
            <person name="Hibbett D.S."/>
            <person name="Grigoriev I.V."/>
        </authorList>
    </citation>
    <scope>NUCLEOTIDE SEQUENCE</scope>
    <source>
        <strain evidence="1">Sp2 HRB7682 ss15</strain>
    </source>
</reference>
<reference evidence="1" key="2">
    <citation type="journal article" date="2023" name="Proc. Natl. Acad. Sci. U.S.A.">
        <title>A global phylogenomic analysis of the shiitake genus Lentinula.</title>
        <authorList>
            <person name="Sierra-Patev S."/>
            <person name="Min B."/>
            <person name="Naranjo-Ortiz M."/>
            <person name="Looney B."/>
            <person name="Konkel Z."/>
            <person name="Slot J.C."/>
            <person name="Sakamoto Y."/>
            <person name="Steenwyk J.L."/>
            <person name="Rokas A."/>
            <person name="Carro J."/>
            <person name="Camarero S."/>
            <person name="Ferreira P."/>
            <person name="Molpeceres G."/>
            <person name="Ruiz-Duenas F.J."/>
            <person name="Serrano A."/>
            <person name="Henrissat B."/>
            <person name="Drula E."/>
            <person name="Hughes K.W."/>
            <person name="Mata J.L."/>
            <person name="Ishikawa N.K."/>
            <person name="Vargas-Isla R."/>
            <person name="Ushijima S."/>
            <person name="Smith C.A."/>
            <person name="Donoghue J."/>
            <person name="Ahrendt S."/>
            <person name="Andreopoulos W."/>
            <person name="He G."/>
            <person name="LaButti K."/>
            <person name="Lipzen A."/>
            <person name="Ng V."/>
            <person name="Riley R."/>
            <person name="Sandor L."/>
            <person name="Barry K."/>
            <person name="Martinez A.T."/>
            <person name="Xiao Y."/>
            <person name="Gibbons J.G."/>
            <person name="Terashima K."/>
            <person name="Grigoriev I.V."/>
            <person name="Hibbett D."/>
        </authorList>
    </citation>
    <scope>NUCLEOTIDE SEQUENCE</scope>
    <source>
        <strain evidence="1">Sp2 HRB7682 ss15</strain>
    </source>
</reference>
<evidence type="ECO:0000313" key="1">
    <source>
        <dbReference type="EMBL" id="KAJ4493489.1"/>
    </source>
</evidence>
<evidence type="ECO:0000313" key="2">
    <source>
        <dbReference type="Proteomes" id="UP001150238"/>
    </source>
</evidence>
<dbReference type="EMBL" id="JANVFS010000003">
    <property type="protein sequence ID" value="KAJ4493489.1"/>
    <property type="molecule type" value="Genomic_DNA"/>
</dbReference>
<name>A0A9W9E0G9_9AGAR</name>
<comment type="caution">
    <text evidence="1">The sequence shown here is derived from an EMBL/GenBank/DDBJ whole genome shotgun (WGS) entry which is preliminary data.</text>
</comment>
<dbReference type="AlphaFoldDB" id="A0A9W9E0G9"/>